<dbReference type="PANTHER" id="PTHR33406:SF12">
    <property type="entry name" value="BLR2997 PROTEIN"/>
    <property type="match status" value="1"/>
</dbReference>
<organism evidence="8">
    <name type="scientific">marine metagenome</name>
    <dbReference type="NCBI Taxonomy" id="408172"/>
    <lineage>
        <taxon>unclassified sequences</taxon>
        <taxon>metagenomes</taxon>
        <taxon>ecological metagenomes</taxon>
    </lineage>
</organism>
<dbReference type="AlphaFoldDB" id="A0A381T869"/>
<protein>
    <recommendedName>
        <fullName evidence="7">Membrane transport protein MMPL domain-containing protein</fullName>
    </recommendedName>
</protein>
<feature type="transmembrane region" description="Helical" evidence="6">
    <location>
        <begin position="12"/>
        <end position="32"/>
    </location>
</feature>
<feature type="transmembrane region" description="Helical" evidence="6">
    <location>
        <begin position="273"/>
        <end position="296"/>
    </location>
</feature>
<dbReference type="Pfam" id="PF03176">
    <property type="entry name" value="MMPL"/>
    <property type="match status" value="2"/>
</dbReference>
<feature type="domain" description="Membrane transport protein MMPL" evidence="7">
    <location>
        <begin position="430"/>
        <end position="690"/>
    </location>
</feature>
<gene>
    <name evidence="8" type="ORF">METZ01_LOCUS64575</name>
</gene>
<feature type="transmembrane region" description="Helical" evidence="6">
    <location>
        <begin position="229"/>
        <end position="253"/>
    </location>
</feature>
<comment type="subcellular location">
    <subcellularLocation>
        <location evidence="1">Cell membrane</location>
        <topology evidence="1">Multi-pass membrane protein</topology>
    </subcellularLocation>
</comment>
<feature type="transmembrane region" description="Helical" evidence="6">
    <location>
        <begin position="203"/>
        <end position="222"/>
    </location>
</feature>
<name>A0A381T869_9ZZZZ</name>
<dbReference type="PANTHER" id="PTHR33406">
    <property type="entry name" value="MEMBRANE PROTEIN MJ1562-RELATED"/>
    <property type="match status" value="1"/>
</dbReference>
<keyword evidence="4 6" id="KW-1133">Transmembrane helix</keyword>
<evidence type="ECO:0000256" key="4">
    <source>
        <dbReference type="ARBA" id="ARBA00022989"/>
    </source>
</evidence>
<sequence length="711" mass="75229">MFRRAWTHPKAHWVSLVVAAIGLGAVSVWVDLSPKVESDFFFSADDPQLQVSTELNQRYGGGGEELVVVRAEDTAGDPEVYRERIGELTEAFLEMEAVTTIFSITTDDAEPSPMFSRILLTPDEAATNLIVSVDETDPELLLPLLDAVVEEHQAPGLDVVMSGVPVIVEQIRRNLFQDLQVFSLASLLLFGLLAALIYRNLGIVAGAMTSCITACAATLLLTQAIGIQIGLLTANLITIVFVLTLSHIVFLTANWRRAGGLELAPDERAARTVSLTLTASFWSMATTLLGFLSLLLAEAKPLRELGIAGAVGAATALAVAYTIYPAFLGRGSEATVAAASPPAAASLISARPSGPLAVIALVVLVLGFGVPRLDTDPGLLTYFAEGADLRTGLETIDRDGGSSTLNIAIRDAAGGTLNDDEVYDRMWVFQNALEADSVVGAVVSPAVLLAHARTLPFAGFLSLSGLLDLGARTPPFDEIMVQYVTPDRDEVRFFLRMKESVEEPSRQAVMDRVEGYAVEAGLEPVQMGGLYDLQAQLGRLITSSLQLGLGGLLLLFLGVAVIVSRSAKVTTMMVACLAGVPLVVLGTFGWAGVSVDIITSPAANVALAMGVDSMIHLVVRVRRLRDGGLADLESWSQARTQIMGPVLAATLLICVGFGIFGLSAFPPTGRFGLAVILGTMTAATMALVTLPLAVRAWQKRPPPDLEVAASG</sequence>
<feature type="transmembrane region" description="Helical" evidence="6">
    <location>
        <begin position="602"/>
        <end position="621"/>
    </location>
</feature>
<evidence type="ECO:0000256" key="6">
    <source>
        <dbReference type="SAM" id="Phobius"/>
    </source>
</evidence>
<keyword evidence="3 6" id="KW-0812">Transmembrane</keyword>
<feature type="transmembrane region" description="Helical" evidence="6">
    <location>
        <begin position="671"/>
        <end position="694"/>
    </location>
</feature>
<keyword evidence="2" id="KW-1003">Cell membrane</keyword>
<accession>A0A381T869</accession>
<evidence type="ECO:0000256" key="3">
    <source>
        <dbReference type="ARBA" id="ARBA00022692"/>
    </source>
</evidence>
<feature type="transmembrane region" description="Helical" evidence="6">
    <location>
        <begin position="570"/>
        <end position="590"/>
    </location>
</feature>
<evidence type="ECO:0000256" key="1">
    <source>
        <dbReference type="ARBA" id="ARBA00004651"/>
    </source>
</evidence>
<proteinExistence type="predicted"/>
<feature type="transmembrane region" description="Helical" evidence="6">
    <location>
        <begin position="545"/>
        <end position="563"/>
    </location>
</feature>
<dbReference type="InterPro" id="IPR050545">
    <property type="entry name" value="Mycobact_MmpL"/>
</dbReference>
<feature type="transmembrane region" description="Helical" evidence="6">
    <location>
        <begin position="305"/>
        <end position="324"/>
    </location>
</feature>
<evidence type="ECO:0000256" key="2">
    <source>
        <dbReference type="ARBA" id="ARBA00022475"/>
    </source>
</evidence>
<keyword evidence="5 6" id="KW-0472">Membrane</keyword>
<dbReference type="EMBL" id="UINC01004092">
    <property type="protein sequence ID" value="SVA11721.1"/>
    <property type="molecule type" value="Genomic_DNA"/>
</dbReference>
<feature type="transmembrane region" description="Helical" evidence="6">
    <location>
        <begin position="179"/>
        <end position="197"/>
    </location>
</feature>
<evidence type="ECO:0000256" key="5">
    <source>
        <dbReference type="ARBA" id="ARBA00023136"/>
    </source>
</evidence>
<dbReference type="GO" id="GO:0005886">
    <property type="term" value="C:plasma membrane"/>
    <property type="evidence" value="ECO:0007669"/>
    <property type="project" value="UniProtKB-SubCell"/>
</dbReference>
<evidence type="ECO:0000313" key="8">
    <source>
        <dbReference type="EMBL" id="SVA11721.1"/>
    </source>
</evidence>
<reference evidence="8" key="1">
    <citation type="submission" date="2018-05" db="EMBL/GenBank/DDBJ databases">
        <authorList>
            <person name="Lanie J.A."/>
            <person name="Ng W.-L."/>
            <person name="Kazmierczak K.M."/>
            <person name="Andrzejewski T.M."/>
            <person name="Davidsen T.M."/>
            <person name="Wayne K.J."/>
            <person name="Tettelin H."/>
            <person name="Glass J.I."/>
            <person name="Rusch D."/>
            <person name="Podicherti R."/>
            <person name="Tsui H.-C.T."/>
            <person name="Winkler M.E."/>
        </authorList>
    </citation>
    <scope>NUCLEOTIDE SEQUENCE</scope>
</reference>
<evidence type="ECO:0000259" key="7">
    <source>
        <dbReference type="Pfam" id="PF03176"/>
    </source>
</evidence>
<feature type="domain" description="Membrane transport protein MMPL" evidence="7">
    <location>
        <begin position="65"/>
        <end position="334"/>
    </location>
</feature>
<dbReference type="Gene3D" id="1.20.1640.10">
    <property type="entry name" value="Multidrug efflux transporter AcrB transmembrane domain"/>
    <property type="match status" value="2"/>
</dbReference>
<feature type="transmembrane region" description="Helical" evidence="6">
    <location>
        <begin position="642"/>
        <end position="665"/>
    </location>
</feature>
<dbReference type="InterPro" id="IPR004869">
    <property type="entry name" value="MMPL_dom"/>
</dbReference>
<dbReference type="SUPFAM" id="SSF82866">
    <property type="entry name" value="Multidrug efflux transporter AcrB transmembrane domain"/>
    <property type="match status" value="2"/>
</dbReference>